<dbReference type="EMBL" id="KV878213">
    <property type="protein sequence ID" value="OJJ34430.1"/>
    <property type="molecule type" value="Genomic_DNA"/>
</dbReference>
<dbReference type="Pfam" id="PF14232">
    <property type="entry name" value="DUF4334"/>
    <property type="match status" value="1"/>
</dbReference>
<proteinExistence type="predicted"/>
<dbReference type="RefSeq" id="XP_040688106.1">
    <property type="nucleotide sequence ID" value="XM_040831142.1"/>
</dbReference>
<protein>
    <recommendedName>
        <fullName evidence="5">DUF4334 domain-containing protein</fullName>
    </recommendedName>
</protein>
<reference evidence="4" key="1">
    <citation type="journal article" date="2017" name="Genome Biol.">
        <title>Comparative genomics reveals high biological diversity and specific adaptations in the industrially and medically important fungal genus Aspergillus.</title>
        <authorList>
            <person name="de Vries R.P."/>
            <person name="Riley R."/>
            <person name="Wiebenga A."/>
            <person name="Aguilar-Osorio G."/>
            <person name="Amillis S."/>
            <person name="Uchima C.A."/>
            <person name="Anderluh G."/>
            <person name="Asadollahi M."/>
            <person name="Askin M."/>
            <person name="Barry K."/>
            <person name="Battaglia E."/>
            <person name="Bayram O."/>
            <person name="Benocci T."/>
            <person name="Braus-Stromeyer S.A."/>
            <person name="Caldana C."/>
            <person name="Canovas D."/>
            <person name="Cerqueira G.C."/>
            <person name="Chen F."/>
            <person name="Chen W."/>
            <person name="Choi C."/>
            <person name="Clum A."/>
            <person name="Dos Santos R.A."/>
            <person name="Damasio A.R."/>
            <person name="Diallinas G."/>
            <person name="Emri T."/>
            <person name="Fekete E."/>
            <person name="Flipphi M."/>
            <person name="Freyberg S."/>
            <person name="Gallo A."/>
            <person name="Gournas C."/>
            <person name="Habgood R."/>
            <person name="Hainaut M."/>
            <person name="Harispe M.L."/>
            <person name="Henrissat B."/>
            <person name="Hilden K.S."/>
            <person name="Hope R."/>
            <person name="Hossain A."/>
            <person name="Karabika E."/>
            <person name="Karaffa L."/>
            <person name="Karanyi Z."/>
            <person name="Krasevec N."/>
            <person name="Kuo A."/>
            <person name="Kusch H."/>
            <person name="LaButti K."/>
            <person name="Lagendijk E.L."/>
            <person name="Lapidus A."/>
            <person name="Levasseur A."/>
            <person name="Lindquist E."/>
            <person name="Lipzen A."/>
            <person name="Logrieco A.F."/>
            <person name="MacCabe A."/>
            <person name="Maekelae M.R."/>
            <person name="Malavazi I."/>
            <person name="Melin P."/>
            <person name="Meyer V."/>
            <person name="Mielnichuk N."/>
            <person name="Miskei M."/>
            <person name="Molnar A.P."/>
            <person name="Mule G."/>
            <person name="Ngan C.Y."/>
            <person name="Orejas M."/>
            <person name="Orosz E."/>
            <person name="Ouedraogo J.P."/>
            <person name="Overkamp K.M."/>
            <person name="Park H.-S."/>
            <person name="Perrone G."/>
            <person name="Piumi F."/>
            <person name="Punt P.J."/>
            <person name="Ram A.F."/>
            <person name="Ramon A."/>
            <person name="Rauscher S."/>
            <person name="Record E."/>
            <person name="Riano-Pachon D.M."/>
            <person name="Robert V."/>
            <person name="Roehrig J."/>
            <person name="Ruller R."/>
            <person name="Salamov A."/>
            <person name="Salih N.S."/>
            <person name="Samson R.A."/>
            <person name="Sandor E."/>
            <person name="Sanguinetti M."/>
            <person name="Schuetze T."/>
            <person name="Sepcic K."/>
            <person name="Shelest E."/>
            <person name="Sherlock G."/>
            <person name="Sophianopoulou V."/>
            <person name="Squina F.M."/>
            <person name="Sun H."/>
            <person name="Susca A."/>
            <person name="Todd R.B."/>
            <person name="Tsang A."/>
            <person name="Unkles S.E."/>
            <person name="van de Wiele N."/>
            <person name="van Rossen-Uffink D."/>
            <person name="Oliveira J.V."/>
            <person name="Vesth T.C."/>
            <person name="Visser J."/>
            <person name="Yu J.-H."/>
            <person name="Zhou M."/>
            <person name="Andersen M.R."/>
            <person name="Archer D.B."/>
            <person name="Baker S.E."/>
            <person name="Benoit I."/>
            <person name="Brakhage A.A."/>
            <person name="Braus G.H."/>
            <person name="Fischer R."/>
            <person name="Frisvad J.C."/>
            <person name="Goldman G.H."/>
            <person name="Houbraken J."/>
            <person name="Oakley B."/>
            <person name="Pocsi I."/>
            <person name="Scazzocchio C."/>
            <person name="Seiboth B."/>
            <person name="vanKuyk P.A."/>
            <person name="Wortman J."/>
            <person name="Dyer P.S."/>
            <person name="Grigoriev I.V."/>
        </authorList>
    </citation>
    <scope>NUCLEOTIDE SEQUENCE [LARGE SCALE GENOMIC DNA]</scope>
    <source>
        <strain evidence="4">DTO 134E9</strain>
    </source>
</reference>
<gene>
    <name evidence="3" type="ORF">ASPWEDRAFT_173844</name>
</gene>
<dbReference type="Gene3D" id="2.40.128.580">
    <property type="entry name" value="GXWXG domain"/>
    <property type="match status" value="1"/>
</dbReference>
<keyword evidence="4" id="KW-1185">Reference proteome</keyword>
<dbReference type="AlphaFoldDB" id="A0A1L9RHL3"/>
<dbReference type="InterPro" id="IPR025568">
    <property type="entry name" value="DUF4334"/>
</dbReference>
<dbReference type="Proteomes" id="UP000184383">
    <property type="component" value="Unassembled WGS sequence"/>
</dbReference>
<feature type="domain" description="DUF4334" evidence="2">
    <location>
        <begin position="96"/>
        <end position="147"/>
    </location>
</feature>
<organism evidence="3 4">
    <name type="scientific">Aspergillus wentii DTO 134E9</name>
    <dbReference type="NCBI Taxonomy" id="1073089"/>
    <lineage>
        <taxon>Eukaryota</taxon>
        <taxon>Fungi</taxon>
        <taxon>Dikarya</taxon>
        <taxon>Ascomycota</taxon>
        <taxon>Pezizomycotina</taxon>
        <taxon>Eurotiomycetes</taxon>
        <taxon>Eurotiomycetidae</taxon>
        <taxon>Eurotiales</taxon>
        <taxon>Aspergillaceae</taxon>
        <taxon>Aspergillus</taxon>
        <taxon>Aspergillus subgen. Cremei</taxon>
    </lineage>
</organism>
<dbReference type="GeneID" id="63746990"/>
<evidence type="ECO:0008006" key="5">
    <source>
        <dbReference type="Google" id="ProtNLM"/>
    </source>
</evidence>
<dbReference type="VEuPathDB" id="FungiDB:ASPWEDRAFT_173844"/>
<evidence type="ECO:0000259" key="2">
    <source>
        <dbReference type="Pfam" id="PF14232"/>
    </source>
</evidence>
<evidence type="ECO:0000313" key="3">
    <source>
        <dbReference type="EMBL" id="OJJ34430.1"/>
    </source>
</evidence>
<evidence type="ECO:0000259" key="1">
    <source>
        <dbReference type="Pfam" id="PF14231"/>
    </source>
</evidence>
<dbReference type="Pfam" id="PF14231">
    <property type="entry name" value="GXWXG"/>
    <property type="match status" value="1"/>
</dbReference>
<dbReference type="InterPro" id="IPR025951">
    <property type="entry name" value="GXWXG_dom"/>
</dbReference>
<dbReference type="OrthoDB" id="2213372at2759"/>
<feature type="domain" description="GXWXG" evidence="1">
    <location>
        <begin position="24"/>
        <end position="80"/>
    </location>
</feature>
<accession>A0A1L9RHL3</accession>
<sequence length="153" mass="17548">MTLGTIYSLDQSIRQIDQAEVAKIFHQLKPVTNETLIGEWDAHVFPSDSDHPRHGLAEALLPSGKTFYSADHAQKVAIRDGKRKRQEFWGDVFTAQAEFKGVVSTAIIYDDHPMIEYFRYVDDHTVAGANWYKKLKDAGIYYFYMTRTGNLKD</sequence>
<evidence type="ECO:0000313" key="4">
    <source>
        <dbReference type="Proteomes" id="UP000184383"/>
    </source>
</evidence>
<name>A0A1L9RHL3_ASPWE</name>